<evidence type="ECO:0000313" key="1">
    <source>
        <dbReference type="EMBL" id="GAA0147702.1"/>
    </source>
</evidence>
<dbReference type="Proteomes" id="UP001454036">
    <property type="component" value="Unassembled WGS sequence"/>
</dbReference>
<reference evidence="1 2" key="1">
    <citation type="submission" date="2024-01" db="EMBL/GenBank/DDBJ databases">
        <title>The complete chloroplast genome sequence of Lithospermum erythrorhizon: insights into the phylogenetic relationship among Boraginaceae species and the maternal lineages of purple gromwells.</title>
        <authorList>
            <person name="Okada T."/>
            <person name="Watanabe K."/>
        </authorList>
    </citation>
    <scope>NUCLEOTIDE SEQUENCE [LARGE SCALE GENOMIC DNA]</scope>
</reference>
<proteinExistence type="predicted"/>
<name>A0AAV3PCG0_LITER</name>
<dbReference type="EMBL" id="BAABME010001123">
    <property type="protein sequence ID" value="GAA0147702.1"/>
    <property type="molecule type" value="Genomic_DNA"/>
</dbReference>
<dbReference type="AlphaFoldDB" id="A0AAV3PCG0"/>
<accession>A0AAV3PCG0</accession>
<keyword evidence="2" id="KW-1185">Reference proteome</keyword>
<evidence type="ECO:0000313" key="2">
    <source>
        <dbReference type="Proteomes" id="UP001454036"/>
    </source>
</evidence>
<protein>
    <submittedName>
        <fullName evidence="1">Uncharacterized protein</fullName>
    </submittedName>
</protein>
<comment type="caution">
    <text evidence="1">The sequence shown here is derived from an EMBL/GenBank/DDBJ whole genome shotgun (WGS) entry which is preliminary data.</text>
</comment>
<gene>
    <name evidence="1" type="ORF">LIER_07338</name>
</gene>
<sequence>MNNTEQTRLQKLAVQDFRCPGTETQHMETSRIEEVVWSDYCTLQKKVQSFAPSGRAVFLCTVLPYICSRILLYNSGPLFMTI</sequence>
<organism evidence="1 2">
    <name type="scientific">Lithospermum erythrorhizon</name>
    <name type="common">Purple gromwell</name>
    <name type="synonym">Lithospermum officinale var. erythrorhizon</name>
    <dbReference type="NCBI Taxonomy" id="34254"/>
    <lineage>
        <taxon>Eukaryota</taxon>
        <taxon>Viridiplantae</taxon>
        <taxon>Streptophyta</taxon>
        <taxon>Embryophyta</taxon>
        <taxon>Tracheophyta</taxon>
        <taxon>Spermatophyta</taxon>
        <taxon>Magnoliopsida</taxon>
        <taxon>eudicotyledons</taxon>
        <taxon>Gunneridae</taxon>
        <taxon>Pentapetalae</taxon>
        <taxon>asterids</taxon>
        <taxon>lamiids</taxon>
        <taxon>Boraginales</taxon>
        <taxon>Boraginaceae</taxon>
        <taxon>Boraginoideae</taxon>
        <taxon>Lithospermeae</taxon>
        <taxon>Lithospermum</taxon>
    </lineage>
</organism>